<protein>
    <submittedName>
        <fullName evidence="2">Glycosyltransferase family 1 protein</fullName>
    </submittedName>
</protein>
<dbReference type="PANTHER" id="PTHR48050">
    <property type="entry name" value="STEROL 3-BETA-GLUCOSYLTRANSFERASE"/>
    <property type="match status" value="1"/>
</dbReference>
<proteinExistence type="predicted"/>
<comment type="caution">
    <text evidence="2">The sequence shown here is derived from an EMBL/GenBank/DDBJ whole genome shotgun (WGS) entry which is preliminary data.</text>
</comment>
<keyword evidence="3" id="KW-1185">Reference proteome</keyword>
<dbReference type="InterPro" id="IPR050426">
    <property type="entry name" value="Glycosyltransferase_28"/>
</dbReference>
<dbReference type="InterPro" id="IPR002213">
    <property type="entry name" value="UDP_glucos_trans"/>
</dbReference>
<evidence type="ECO:0000259" key="1">
    <source>
        <dbReference type="Pfam" id="PF04101"/>
    </source>
</evidence>
<accession>A0ABS4CP64</accession>
<dbReference type="EMBL" id="JAEDXU010000009">
    <property type="protein sequence ID" value="MBP1047797.1"/>
    <property type="molecule type" value="Genomic_DNA"/>
</dbReference>
<feature type="domain" description="Glycosyl transferase family 28 C-terminal" evidence="1">
    <location>
        <begin position="256"/>
        <end position="391"/>
    </location>
</feature>
<dbReference type="SUPFAM" id="SSF53756">
    <property type="entry name" value="UDP-Glycosyltransferase/glycogen phosphorylase"/>
    <property type="match status" value="1"/>
</dbReference>
<dbReference type="Proteomes" id="UP000673375">
    <property type="component" value="Unassembled WGS sequence"/>
</dbReference>
<gene>
    <name evidence="2" type="ORF">I6N96_16020</name>
</gene>
<dbReference type="Pfam" id="PF04101">
    <property type="entry name" value="Glyco_tran_28_C"/>
    <property type="match status" value="1"/>
</dbReference>
<dbReference type="InterPro" id="IPR007235">
    <property type="entry name" value="Glyco_trans_28_C"/>
</dbReference>
<sequence>MATSKKIKIDVVSVPFSGHIYPLLEVMAPLLKSNQYSIRFITGVQKIETVEQLGFGSVSLFPDAPTIMEDIANTEEQAKLREMYQQLKQNVTLIPKAVEQIEEALRDNQTDIVIADFISVPAGIVCERLDIPWITTIPTPFALETKDGTPSYLGGWRKKAGFLYRMRDMIGRKLVRVAKRGFFFLIRKEAAALGVTLYNARQEEAIYSPYSILGMGMMELEFPRTFPEQFRWIGPCCHSAETEVLIIPEKAAFRQTILVTLGTHLLWGKEAMRQQLLEIAVYFPEYLFVFSLGDSQKSEEHQKIAKNVYQYGYVPYSSNMAQFDYVIHHGGAGILYNCIKYQKPALILPHDYDQFDYAVRAEQVGIAVTTKKKSTKQLIKKLNELVQKQEWPELVRLNKQFFDYEPSKAMDEEIQRLIKRIKK</sequence>
<organism evidence="2 3">
    <name type="scientific">Enterococcus larvae</name>
    <dbReference type="NCBI Taxonomy" id="2794352"/>
    <lineage>
        <taxon>Bacteria</taxon>
        <taxon>Bacillati</taxon>
        <taxon>Bacillota</taxon>
        <taxon>Bacilli</taxon>
        <taxon>Lactobacillales</taxon>
        <taxon>Enterococcaceae</taxon>
        <taxon>Enterococcus</taxon>
    </lineage>
</organism>
<dbReference type="PANTHER" id="PTHR48050:SF13">
    <property type="entry name" value="STEROL 3-BETA-GLUCOSYLTRANSFERASE UGT80A2"/>
    <property type="match status" value="1"/>
</dbReference>
<dbReference type="CDD" id="cd03784">
    <property type="entry name" value="GT1_Gtf-like"/>
    <property type="match status" value="1"/>
</dbReference>
<name>A0ABS4CP64_9ENTE</name>
<dbReference type="Gene3D" id="3.40.50.2000">
    <property type="entry name" value="Glycogen Phosphorylase B"/>
    <property type="match status" value="2"/>
</dbReference>
<reference evidence="2 3" key="1">
    <citation type="submission" date="2020-12" db="EMBL/GenBank/DDBJ databases">
        <title>Vagococcus allomyrinae sp. nov. and Enterococcus lavae sp. nov., isolated from the larvae of Allomyrina dichotoma.</title>
        <authorList>
            <person name="Lee S.D."/>
        </authorList>
    </citation>
    <scope>NUCLEOTIDE SEQUENCE [LARGE SCALE GENOMIC DNA]</scope>
    <source>
        <strain evidence="2 3">BWM-S5</strain>
    </source>
</reference>
<evidence type="ECO:0000313" key="3">
    <source>
        <dbReference type="Proteomes" id="UP000673375"/>
    </source>
</evidence>
<dbReference type="RefSeq" id="WP_209558575.1">
    <property type="nucleotide sequence ID" value="NZ_JAEDXU010000009.1"/>
</dbReference>
<evidence type="ECO:0000313" key="2">
    <source>
        <dbReference type="EMBL" id="MBP1047797.1"/>
    </source>
</evidence>